<name>A0ABX5SV61_9MICO</name>
<dbReference type="RefSeq" id="WP_135067349.1">
    <property type="nucleotide sequence ID" value="NZ_CP038266.1"/>
</dbReference>
<protein>
    <submittedName>
        <fullName evidence="1">Uncharacterized protein</fullName>
    </submittedName>
</protein>
<evidence type="ECO:0000313" key="1">
    <source>
        <dbReference type="EMBL" id="QBR89140.1"/>
    </source>
</evidence>
<evidence type="ECO:0000313" key="2">
    <source>
        <dbReference type="Proteomes" id="UP000295748"/>
    </source>
</evidence>
<accession>A0ABX5SV61</accession>
<gene>
    <name evidence="1" type="ORF">E4K62_10855</name>
</gene>
<dbReference type="EMBL" id="CP038266">
    <property type="protein sequence ID" value="QBR89140.1"/>
    <property type="molecule type" value="Genomic_DNA"/>
</dbReference>
<dbReference type="Proteomes" id="UP000295748">
    <property type="component" value="Chromosome"/>
</dbReference>
<organism evidence="1 2">
    <name type="scientific">Microbacterium wangchenii</name>
    <dbReference type="NCBI Taxonomy" id="2541726"/>
    <lineage>
        <taxon>Bacteria</taxon>
        <taxon>Bacillati</taxon>
        <taxon>Actinomycetota</taxon>
        <taxon>Actinomycetes</taxon>
        <taxon>Micrococcales</taxon>
        <taxon>Microbacteriaceae</taxon>
        <taxon>Microbacterium</taxon>
    </lineage>
</organism>
<keyword evidence="2" id="KW-1185">Reference proteome</keyword>
<sequence length="120" mass="13300">MAWSFAYPAAGQAQGVNGFQWWGTWRTLKGPVQMRLTDVTSGDYRWSTCTMRVTLRNSAGQQLGTGVLSKTWGVTPGFTQLAHFTTAQTVQLGTWFEFANLSPYSGADWTSTLRWDPALA</sequence>
<reference evidence="1 2" key="1">
    <citation type="submission" date="2019-03" db="EMBL/GenBank/DDBJ databases">
        <authorList>
            <person name="Dong K."/>
        </authorList>
    </citation>
    <scope>NUCLEOTIDE SEQUENCE [LARGE SCALE GENOMIC DNA]</scope>
    <source>
        <strain evidence="2">dk512</strain>
    </source>
</reference>
<proteinExistence type="predicted"/>